<name>D8QHN1_SCHCM</name>
<dbReference type="Proteomes" id="UP000007431">
    <property type="component" value="Unassembled WGS sequence"/>
</dbReference>
<dbReference type="Gene3D" id="3.80.10.10">
    <property type="entry name" value="Ribonuclease Inhibitor"/>
    <property type="match status" value="1"/>
</dbReference>
<dbReference type="AlphaFoldDB" id="D8QHN1"/>
<feature type="non-terminal residue" evidence="1">
    <location>
        <position position="658"/>
    </location>
</feature>
<sequence>MKSCMRTRVWVNDEFDEEYFLYMHQRCVDEFGVNMVERFFHILIGFHTGILDSVGRFPERYERARTRLAAFVDDLKIVTEGLASDTQLPPRDVAMREKVSNTTDSRALWQEFAKKWQLGLTVDYSFVLCKIENWEKVVEKNPHPRFQVLCLLDLPPEILSHVMLVSDQDQRKSWYMTCKSLQEPASRFVYEVIEYYMGMSLVAKDPADDIPADAEDRHSRICACARQAAFAQRDAIYERMWRATRSEAISRQTRRLTFHESWTSESHTFYPFNYVDYLEIPYYGLFGPLFKRLSKQLLRSPVVEFSYRTRYISEALWVALSGCETLRTLELETIVPADLQWAMAPSVVNLRLRMEHLRYEVNWLWNIACFCPSALFLSFIGHEEHGAPVLPRIIDNNGHNIMTHIRRLDLRRVRAESLTILADAIALAGPAPLTHLSISPIASHIKQDVALALCDSFRQAPYLRVLRIASLQYARPEFLALLGECAPDLTMLVLEFCPSVSLQELPSSPWPRPSFEYALHLAALSHLEHLGLNIPVDRRRVATNALIALERAERPTSGDEIFSDDEADEDDSVGENAAMATARLFAVYGRRLKTIFFDKVEWPHWGSGWAVDRDIDGTPLLRNKLTDRERAQGEEFASYCRDWEFEGKEGEEILRGEV</sequence>
<accession>D8QHN1</accession>
<dbReference type="InterPro" id="IPR032675">
    <property type="entry name" value="LRR_dom_sf"/>
</dbReference>
<dbReference type="RefSeq" id="XP_003027609.1">
    <property type="nucleotide sequence ID" value="XM_003027563.1"/>
</dbReference>
<keyword evidence="2" id="KW-1185">Reference proteome</keyword>
<evidence type="ECO:0000313" key="1">
    <source>
        <dbReference type="EMBL" id="EFI92706.1"/>
    </source>
</evidence>
<dbReference type="KEGG" id="scm:SCHCO_02515700"/>
<organism evidence="2">
    <name type="scientific">Schizophyllum commune (strain H4-8 / FGSC 9210)</name>
    <name type="common">Split gill fungus</name>
    <dbReference type="NCBI Taxonomy" id="578458"/>
    <lineage>
        <taxon>Eukaryota</taxon>
        <taxon>Fungi</taxon>
        <taxon>Dikarya</taxon>
        <taxon>Basidiomycota</taxon>
        <taxon>Agaricomycotina</taxon>
        <taxon>Agaricomycetes</taxon>
        <taxon>Agaricomycetidae</taxon>
        <taxon>Agaricales</taxon>
        <taxon>Schizophyllaceae</taxon>
        <taxon>Schizophyllum</taxon>
    </lineage>
</organism>
<proteinExistence type="predicted"/>
<dbReference type="GeneID" id="9597609"/>
<dbReference type="HOGENOM" id="CLU_024464_0_0_1"/>
<dbReference type="InParanoid" id="D8QHN1"/>
<evidence type="ECO:0000313" key="2">
    <source>
        <dbReference type="Proteomes" id="UP000007431"/>
    </source>
</evidence>
<dbReference type="EMBL" id="GL377312">
    <property type="protein sequence ID" value="EFI92706.1"/>
    <property type="molecule type" value="Genomic_DNA"/>
</dbReference>
<dbReference type="OMA" id="WTENILE"/>
<dbReference type="STRING" id="578458.D8QHN1"/>
<dbReference type="SUPFAM" id="SSF52047">
    <property type="entry name" value="RNI-like"/>
    <property type="match status" value="1"/>
</dbReference>
<dbReference type="VEuPathDB" id="FungiDB:SCHCODRAFT_02515700"/>
<reference evidence="1 2" key="1">
    <citation type="journal article" date="2010" name="Nat. Biotechnol.">
        <title>Genome sequence of the model mushroom Schizophyllum commune.</title>
        <authorList>
            <person name="Ohm R.A."/>
            <person name="de Jong J.F."/>
            <person name="Lugones L.G."/>
            <person name="Aerts A."/>
            <person name="Kothe E."/>
            <person name="Stajich J.E."/>
            <person name="de Vries R.P."/>
            <person name="Record E."/>
            <person name="Levasseur A."/>
            <person name="Baker S.E."/>
            <person name="Bartholomew K.A."/>
            <person name="Coutinho P.M."/>
            <person name="Erdmann S."/>
            <person name="Fowler T.J."/>
            <person name="Gathman A.C."/>
            <person name="Lombard V."/>
            <person name="Henrissat B."/>
            <person name="Knabe N."/>
            <person name="Kuees U."/>
            <person name="Lilly W.W."/>
            <person name="Lindquist E."/>
            <person name="Lucas S."/>
            <person name="Magnuson J.K."/>
            <person name="Piumi F."/>
            <person name="Raudaskoski M."/>
            <person name="Salamov A."/>
            <person name="Schmutz J."/>
            <person name="Schwarze F.W.M.R."/>
            <person name="vanKuyk P.A."/>
            <person name="Horton J.S."/>
            <person name="Grigoriev I.V."/>
            <person name="Woesten H.A.B."/>
        </authorList>
    </citation>
    <scope>NUCLEOTIDE SEQUENCE [LARGE SCALE GENOMIC DNA]</scope>
    <source>
        <strain evidence="2">H4-8 / FGSC 9210</strain>
    </source>
</reference>
<evidence type="ECO:0008006" key="3">
    <source>
        <dbReference type="Google" id="ProtNLM"/>
    </source>
</evidence>
<dbReference type="eggNOG" id="ENOG502SQ6A">
    <property type="taxonomic scope" value="Eukaryota"/>
</dbReference>
<gene>
    <name evidence="1" type="ORF">SCHCODRAFT_113381</name>
</gene>
<dbReference type="OrthoDB" id="3258311at2759"/>
<protein>
    <recommendedName>
        <fullName evidence="3">F-box domain-containing protein</fullName>
    </recommendedName>
</protein>